<evidence type="ECO:0000256" key="4">
    <source>
        <dbReference type="ARBA" id="ARBA00022777"/>
    </source>
</evidence>
<dbReference type="NCBIfam" id="TIGR03168">
    <property type="entry name" value="1-PFK"/>
    <property type="match status" value="1"/>
</dbReference>
<dbReference type="PANTHER" id="PTHR46566:SF5">
    <property type="entry name" value="1-PHOSPHOFRUCTOKINASE"/>
    <property type="match status" value="1"/>
</dbReference>
<comment type="similarity">
    <text evidence="1">Belongs to the carbohydrate kinase PfkB family.</text>
</comment>
<dbReference type="STRING" id="758803.SAMN05421803_116100"/>
<dbReference type="Gene3D" id="3.40.1190.20">
    <property type="match status" value="1"/>
</dbReference>
<evidence type="ECO:0000313" key="8">
    <source>
        <dbReference type="EMBL" id="SHK25937.1"/>
    </source>
</evidence>
<accession>A0A1M6R0S5</accession>
<dbReference type="InterPro" id="IPR011611">
    <property type="entry name" value="PfkB_dom"/>
</dbReference>
<keyword evidence="3" id="KW-0547">Nucleotide-binding</keyword>
<dbReference type="GO" id="GO:0008443">
    <property type="term" value="F:phosphofructokinase activity"/>
    <property type="evidence" value="ECO:0007669"/>
    <property type="project" value="TreeGrafter"/>
</dbReference>
<keyword evidence="2 6" id="KW-0808">Transferase</keyword>
<evidence type="ECO:0000256" key="2">
    <source>
        <dbReference type="ARBA" id="ARBA00022679"/>
    </source>
</evidence>
<dbReference type="PIRSF" id="PIRSF000535">
    <property type="entry name" value="1PFK/6PFK/LacC"/>
    <property type="match status" value="1"/>
</dbReference>
<dbReference type="Pfam" id="PF00294">
    <property type="entry name" value="PfkB"/>
    <property type="match status" value="1"/>
</dbReference>
<dbReference type="RefSeq" id="WP_073381487.1">
    <property type="nucleotide sequence ID" value="NZ_FQZK01000016.1"/>
</dbReference>
<evidence type="ECO:0000259" key="7">
    <source>
        <dbReference type="Pfam" id="PF00294"/>
    </source>
</evidence>
<keyword evidence="4 8" id="KW-0418">Kinase</keyword>
<dbReference type="AlphaFoldDB" id="A0A1M6R0S5"/>
<dbReference type="OrthoDB" id="9801219at2"/>
<dbReference type="PANTHER" id="PTHR46566">
    <property type="entry name" value="1-PHOSPHOFRUCTOKINASE-RELATED"/>
    <property type="match status" value="1"/>
</dbReference>
<keyword evidence="9" id="KW-1185">Reference proteome</keyword>
<dbReference type="EMBL" id="FQZK01000016">
    <property type="protein sequence ID" value="SHK25937.1"/>
    <property type="molecule type" value="Genomic_DNA"/>
</dbReference>
<dbReference type="CDD" id="cd01164">
    <property type="entry name" value="FruK_PfkB_like"/>
    <property type="match status" value="1"/>
</dbReference>
<dbReference type="InterPro" id="IPR017583">
    <property type="entry name" value="Tagatose/fructose_Pkinase"/>
</dbReference>
<name>A0A1M6R0S5_9ACTN</name>
<dbReference type="GO" id="GO:0005829">
    <property type="term" value="C:cytosol"/>
    <property type="evidence" value="ECO:0007669"/>
    <property type="project" value="TreeGrafter"/>
</dbReference>
<protein>
    <submittedName>
        <fullName evidence="8">1-phosphofructokinase</fullName>
    </submittedName>
</protein>
<evidence type="ECO:0000256" key="1">
    <source>
        <dbReference type="ARBA" id="ARBA00010688"/>
    </source>
</evidence>
<evidence type="ECO:0000313" key="9">
    <source>
        <dbReference type="Proteomes" id="UP000184452"/>
    </source>
</evidence>
<dbReference type="InterPro" id="IPR029056">
    <property type="entry name" value="Ribokinase-like"/>
</dbReference>
<evidence type="ECO:0000256" key="6">
    <source>
        <dbReference type="PIRNR" id="PIRNR000535"/>
    </source>
</evidence>
<dbReference type="Proteomes" id="UP000184452">
    <property type="component" value="Unassembled WGS sequence"/>
</dbReference>
<organism evidence="8 9">
    <name type="scientific">Nocardiopsis flavescens</name>
    <dbReference type="NCBI Taxonomy" id="758803"/>
    <lineage>
        <taxon>Bacteria</taxon>
        <taxon>Bacillati</taxon>
        <taxon>Actinomycetota</taxon>
        <taxon>Actinomycetes</taxon>
        <taxon>Streptosporangiales</taxon>
        <taxon>Nocardiopsidaceae</taxon>
        <taxon>Nocardiopsis</taxon>
    </lineage>
</organism>
<evidence type="ECO:0000256" key="5">
    <source>
        <dbReference type="ARBA" id="ARBA00022840"/>
    </source>
</evidence>
<dbReference type="GO" id="GO:0005524">
    <property type="term" value="F:ATP binding"/>
    <property type="evidence" value="ECO:0007669"/>
    <property type="project" value="UniProtKB-KW"/>
</dbReference>
<evidence type="ECO:0000256" key="3">
    <source>
        <dbReference type="ARBA" id="ARBA00022741"/>
    </source>
</evidence>
<dbReference type="SUPFAM" id="SSF53613">
    <property type="entry name" value="Ribokinase-like"/>
    <property type="match status" value="1"/>
</dbReference>
<keyword evidence="5" id="KW-0067">ATP-binding</keyword>
<sequence length="317" mass="32382">MILTLTPNPSVDHTLEVDRLARGEVLRVDATRAQAGGKGVNVARALHLAGVDTRAILPVGGGGGAELTALLDDLPRLTVPIEGETRANVAVTEADGTTTKLNAPGPALSPTEADGLLAALEGELSQRPEWIVASGSLPAGAGEDFYVRVAGLAAEYGVPLALDTSGKPLEAAVRAGSLGLLKPNLEELSELTGTSPSTVGEVVAAVRELLAQGNGSALVTLGGGGAILVWPEQAWWARGPRVRTRSTVGAGDCALAGYLTPADSPVDRLRNAVAWGTAAVSLPGTTIPTPDDVRPDAVEVVTEPDPSWSLDSLAERT</sequence>
<feature type="domain" description="Carbohydrate kinase PfkB" evidence="7">
    <location>
        <begin position="10"/>
        <end position="290"/>
    </location>
</feature>
<proteinExistence type="inferred from homology"/>
<gene>
    <name evidence="8" type="ORF">SAMN05421803_116100</name>
</gene>
<reference evidence="8 9" key="1">
    <citation type="submission" date="2016-11" db="EMBL/GenBank/DDBJ databases">
        <authorList>
            <person name="Jaros S."/>
            <person name="Januszkiewicz K."/>
            <person name="Wedrychowicz H."/>
        </authorList>
    </citation>
    <scope>NUCLEOTIDE SEQUENCE [LARGE SCALE GENOMIC DNA]</scope>
    <source>
        <strain evidence="8 9">CGMCC 4.5723</strain>
    </source>
</reference>